<evidence type="ECO:0000256" key="5">
    <source>
        <dbReference type="SAM" id="Phobius"/>
    </source>
</evidence>
<feature type="transmembrane region" description="Helical" evidence="5">
    <location>
        <begin position="22"/>
        <end position="43"/>
    </location>
</feature>
<reference evidence="7 8" key="1">
    <citation type="journal article" date="2018" name="Front. Microbiol.">
        <title>Hydrolytic Capabilities as a Key to Environmental Success: Chitinolytic and Cellulolytic Acidobacteria From Acidic Sub-arctic Soils and Boreal Peatlands.</title>
        <authorList>
            <person name="Belova S.E."/>
            <person name="Ravin N.V."/>
            <person name="Pankratov T.A."/>
            <person name="Rakitin A.L."/>
            <person name="Ivanova A.A."/>
            <person name="Beletsky A.V."/>
            <person name="Mardanov A.V."/>
            <person name="Sinninghe Damste J.S."/>
            <person name="Dedysh S.N."/>
        </authorList>
    </citation>
    <scope>NUCLEOTIDE SEQUENCE [LARGE SCALE GENOMIC DNA]</scope>
    <source>
        <strain evidence="7 8">SBC82</strain>
    </source>
</reference>
<keyword evidence="8" id="KW-1185">Reference proteome</keyword>
<evidence type="ECO:0000256" key="1">
    <source>
        <dbReference type="ARBA" id="ARBA00004141"/>
    </source>
</evidence>
<organism evidence="7 8">
    <name type="scientific">Acidisarcina polymorpha</name>
    <dbReference type="NCBI Taxonomy" id="2211140"/>
    <lineage>
        <taxon>Bacteria</taxon>
        <taxon>Pseudomonadati</taxon>
        <taxon>Acidobacteriota</taxon>
        <taxon>Terriglobia</taxon>
        <taxon>Terriglobales</taxon>
        <taxon>Acidobacteriaceae</taxon>
        <taxon>Acidisarcina</taxon>
    </lineage>
</organism>
<feature type="transmembrane region" description="Helical" evidence="5">
    <location>
        <begin position="374"/>
        <end position="396"/>
    </location>
</feature>
<protein>
    <submittedName>
        <fullName evidence="7">D-galactonate transporter</fullName>
    </submittedName>
</protein>
<evidence type="ECO:0000259" key="6">
    <source>
        <dbReference type="PROSITE" id="PS50850"/>
    </source>
</evidence>
<keyword evidence="3 5" id="KW-1133">Transmembrane helix</keyword>
<keyword evidence="2 5" id="KW-0812">Transmembrane</keyword>
<evidence type="ECO:0000313" key="7">
    <source>
        <dbReference type="EMBL" id="AXC10933.1"/>
    </source>
</evidence>
<dbReference type="AlphaFoldDB" id="A0A2Z5FVL8"/>
<evidence type="ECO:0000256" key="4">
    <source>
        <dbReference type="ARBA" id="ARBA00023136"/>
    </source>
</evidence>
<dbReference type="CDD" id="cd17319">
    <property type="entry name" value="MFS_ExuT_GudP_like"/>
    <property type="match status" value="1"/>
</dbReference>
<dbReference type="PROSITE" id="PS50850">
    <property type="entry name" value="MFS"/>
    <property type="match status" value="1"/>
</dbReference>
<dbReference type="GO" id="GO:0016020">
    <property type="term" value="C:membrane"/>
    <property type="evidence" value="ECO:0007669"/>
    <property type="project" value="UniProtKB-SubCell"/>
</dbReference>
<dbReference type="KEGG" id="abas:ACPOL_1587"/>
<proteinExistence type="predicted"/>
<dbReference type="InterPro" id="IPR036259">
    <property type="entry name" value="MFS_trans_sf"/>
</dbReference>
<dbReference type="EMBL" id="CP030840">
    <property type="protein sequence ID" value="AXC10933.1"/>
    <property type="molecule type" value="Genomic_DNA"/>
</dbReference>
<feature type="domain" description="Major facilitator superfamily (MFS) profile" evidence="6">
    <location>
        <begin position="1"/>
        <end position="400"/>
    </location>
</feature>
<sequence>MLVNYVDRVNLSVSQHALHDEFGITTVTFGWLLGAYSWTYALLQLPMGVLLDRFGVRVIGRISTFLWSLASFGAAVSPGVPIFFAARLLLGVGEAPTFPANAKAIGYWFPVKERSLATAVFDAAAKFAPALGVPVVGILMVRFGWRISFAATGLLSLCYFGLFYRFYRNPSEDRLLSDRERILIRDGGAQPEGGRRGEGGASLSYLIRQRKVIGLAIGFASYNYTFYLLLNWLPSYLSSTMHVDLLHSAFYTSVPWLIATMTDLLVGGWLVDALVQRGWNPVRVRQVVLIGGTAFGMGILGAAYATTTTAALFWISMSIGGLSAAAPVGWSIPSLIAPRESVGSVGGILNFACQISGICAPIVTGYVVHETRSFALAFGVAAIFLAIGIASYIVLLGNMEPVAEPL</sequence>
<feature type="transmembrane region" description="Helical" evidence="5">
    <location>
        <begin position="287"/>
        <end position="305"/>
    </location>
</feature>
<dbReference type="InterPro" id="IPR011701">
    <property type="entry name" value="MFS"/>
</dbReference>
<gene>
    <name evidence="7" type="ORF">ACPOL_1587</name>
</gene>
<evidence type="ECO:0000256" key="2">
    <source>
        <dbReference type="ARBA" id="ARBA00022692"/>
    </source>
</evidence>
<feature type="transmembrane region" description="Helical" evidence="5">
    <location>
        <begin position="143"/>
        <end position="164"/>
    </location>
</feature>
<dbReference type="PANTHER" id="PTHR11662:SF399">
    <property type="entry name" value="FI19708P1-RELATED"/>
    <property type="match status" value="1"/>
</dbReference>
<dbReference type="Pfam" id="PF07690">
    <property type="entry name" value="MFS_1"/>
    <property type="match status" value="1"/>
</dbReference>
<keyword evidence="4 5" id="KW-0472">Membrane</keyword>
<feature type="transmembrane region" description="Helical" evidence="5">
    <location>
        <begin position="64"/>
        <end position="86"/>
    </location>
</feature>
<dbReference type="InterPro" id="IPR020846">
    <property type="entry name" value="MFS_dom"/>
</dbReference>
<feature type="transmembrane region" description="Helical" evidence="5">
    <location>
        <begin position="212"/>
        <end position="233"/>
    </location>
</feature>
<dbReference type="Gene3D" id="1.20.1250.20">
    <property type="entry name" value="MFS general substrate transporter like domains"/>
    <property type="match status" value="2"/>
</dbReference>
<accession>A0A2Z5FVL8</accession>
<dbReference type="InterPro" id="IPR050382">
    <property type="entry name" value="MFS_Na/Anion_cotransporter"/>
</dbReference>
<dbReference type="Proteomes" id="UP000253606">
    <property type="component" value="Chromosome"/>
</dbReference>
<dbReference type="PANTHER" id="PTHR11662">
    <property type="entry name" value="SOLUTE CARRIER FAMILY 17"/>
    <property type="match status" value="1"/>
</dbReference>
<evidence type="ECO:0000256" key="3">
    <source>
        <dbReference type="ARBA" id="ARBA00022989"/>
    </source>
</evidence>
<name>A0A2Z5FVL8_9BACT</name>
<dbReference type="SUPFAM" id="SSF103473">
    <property type="entry name" value="MFS general substrate transporter"/>
    <property type="match status" value="1"/>
</dbReference>
<dbReference type="GO" id="GO:0022857">
    <property type="term" value="F:transmembrane transporter activity"/>
    <property type="evidence" value="ECO:0007669"/>
    <property type="project" value="InterPro"/>
</dbReference>
<feature type="transmembrane region" description="Helical" evidence="5">
    <location>
        <begin position="348"/>
        <end position="368"/>
    </location>
</feature>
<feature type="transmembrane region" description="Helical" evidence="5">
    <location>
        <begin position="311"/>
        <end position="336"/>
    </location>
</feature>
<evidence type="ECO:0000313" key="8">
    <source>
        <dbReference type="Proteomes" id="UP000253606"/>
    </source>
</evidence>
<feature type="transmembrane region" description="Helical" evidence="5">
    <location>
        <begin position="253"/>
        <end position="275"/>
    </location>
</feature>
<comment type="subcellular location">
    <subcellularLocation>
        <location evidence="1">Membrane</location>
        <topology evidence="1">Multi-pass membrane protein</topology>
    </subcellularLocation>
</comment>